<protein>
    <recommendedName>
        <fullName evidence="4">Yip1 domain-containing protein</fullName>
    </recommendedName>
</protein>
<evidence type="ECO:0000313" key="2">
    <source>
        <dbReference type="EMBL" id="MCX7569909.1"/>
    </source>
</evidence>
<evidence type="ECO:0000313" key="3">
    <source>
        <dbReference type="Proteomes" id="UP001208017"/>
    </source>
</evidence>
<feature type="transmembrane region" description="Helical" evidence="1">
    <location>
        <begin position="171"/>
        <end position="196"/>
    </location>
</feature>
<sequence>MLSLLGGLLFRPRAVIEQVISQPDRDQTSHVNSFVMVLIMINFAFMMVSDELLSKQVIAIGNFKWVLVLLLPPLFFFVQRFLQVLFIRIGMFLFARKHLPADREERRESYKRVKMAYAYTVFPSFVFTLISLPVQSAVMNFFFFTIGLAYTLFLTAHMLRKLFGVSSAVGIFAPLVVQFLFGIVISLILAVFLLAFSVV</sequence>
<dbReference type="Proteomes" id="UP001208017">
    <property type="component" value="Unassembled WGS sequence"/>
</dbReference>
<feature type="transmembrane region" description="Helical" evidence="1">
    <location>
        <begin position="116"/>
        <end position="135"/>
    </location>
</feature>
<name>A0ABT3WZ20_9BACL</name>
<keyword evidence="1" id="KW-0812">Transmembrane</keyword>
<keyword evidence="1" id="KW-0472">Membrane</keyword>
<gene>
    <name evidence="2" type="ORF">OS242_08020</name>
</gene>
<keyword evidence="1" id="KW-1133">Transmembrane helix</keyword>
<comment type="caution">
    <text evidence="2">The sequence shown here is derived from an EMBL/GenBank/DDBJ whole genome shotgun (WGS) entry which is preliminary data.</text>
</comment>
<feature type="transmembrane region" description="Helical" evidence="1">
    <location>
        <begin position="30"/>
        <end position="48"/>
    </location>
</feature>
<organism evidence="2 3">
    <name type="scientific">Tumebacillus lacus</name>
    <dbReference type="NCBI Taxonomy" id="2995335"/>
    <lineage>
        <taxon>Bacteria</taxon>
        <taxon>Bacillati</taxon>
        <taxon>Bacillota</taxon>
        <taxon>Bacilli</taxon>
        <taxon>Bacillales</taxon>
        <taxon>Alicyclobacillaceae</taxon>
        <taxon>Tumebacillus</taxon>
    </lineage>
</organism>
<keyword evidence="3" id="KW-1185">Reference proteome</keyword>
<evidence type="ECO:0000256" key="1">
    <source>
        <dbReference type="SAM" id="Phobius"/>
    </source>
</evidence>
<feature type="transmembrane region" description="Helical" evidence="1">
    <location>
        <begin position="141"/>
        <end position="159"/>
    </location>
</feature>
<dbReference type="EMBL" id="JAPMLT010000003">
    <property type="protein sequence ID" value="MCX7569909.1"/>
    <property type="molecule type" value="Genomic_DNA"/>
</dbReference>
<proteinExistence type="predicted"/>
<dbReference type="RefSeq" id="WP_267151158.1">
    <property type="nucleotide sequence ID" value="NZ_JAPMLT010000003.1"/>
</dbReference>
<accession>A0ABT3WZ20</accession>
<reference evidence="2 3" key="1">
    <citation type="submission" date="2022-11" db="EMBL/GenBank/DDBJ databases">
        <title>Study of microbial diversity in lake waters.</title>
        <authorList>
            <person name="Zhang J."/>
        </authorList>
    </citation>
    <scope>NUCLEOTIDE SEQUENCE [LARGE SCALE GENOMIC DNA]</scope>
    <source>
        <strain evidence="2 3">DT12</strain>
    </source>
</reference>
<evidence type="ECO:0008006" key="4">
    <source>
        <dbReference type="Google" id="ProtNLM"/>
    </source>
</evidence>